<evidence type="ECO:0000256" key="5">
    <source>
        <dbReference type="ARBA" id="ARBA00023014"/>
    </source>
</evidence>
<dbReference type="GO" id="GO:0009055">
    <property type="term" value="F:electron transfer activity"/>
    <property type="evidence" value="ECO:0007669"/>
    <property type="project" value="UniProtKB-UniRule"/>
</dbReference>
<dbReference type="PRINTS" id="PR00352">
    <property type="entry name" value="3FE4SFRDOXIN"/>
</dbReference>
<evidence type="ECO:0000259" key="7">
    <source>
        <dbReference type="PROSITE" id="PS51379"/>
    </source>
</evidence>
<evidence type="ECO:0000313" key="8">
    <source>
        <dbReference type="EMBL" id="HDM90926.1"/>
    </source>
</evidence>
<dbReference type="Pfam" id="PF13459">
    <property type="entry name" value="Fer4_15"/>
    <property type="match status" value="1"/>
</dbReference>
<dbReference type="InterPro" id="IPR017896">
    <property type="entry name" value="4Fe4S_Fe-S-bd"/>
</dbReference>
<keyword evidence="3 6" id="KW-0249">Electron transport</keyword>
<dbReference type="AlphaFoldDB" id="A0A7C0X9N2"/>
<keyword evidence="5 6" id="KW-0411">Iron-sulfur</keyword>
<proteinExistence type="predicted"/>
<comment type="function">
    <text evidence="6">Ferredoxins are iron-sulfur proteins that transfer electrons in a wide variety of metabolic reactions.</text>
</comment>
<dbReference type="InterPro" id="IPR001080">
    <property type="entry name" value="3Fe4S_ferredoxin"/>
</dbReference>
<dbReference type="GO" id="GO:0051536">
    <property type="term" value="F:iron-sulfur cluster binding"/>
    <property type="evidence" value="ECO:0007669"/>
    <property type="project" value="UniProtKB-KW"/>
</dbReference>
<dbReference type="SUPFAM" id="SSF54862">
    <property type="entry name" value="4Fe-4S ferredoxins"/>
    <property type="match status" value="1"/>
</dbReference>
<feature type="domain" description="4Fe-4S ferredoxin-type" evidence="7">
    <location>
        <begin position="3"/>
        <end position="31"/>
    </location>
</feature>
<accession>A0A7C0X9N2</accession>
<dbReference type="GO" id="GO:0005506">
    <property type="term" value="F:iron ion binding"/>
    <property type="evidence" value="ECO:0007669"/>
    <property type="project" value="UniProtKB-UniRule"/>
</dbReference>
<evidence type="ECO:0000256" key="4">
    <source>
        <dbReference type="ARBA" id="ARBA00023004"/>
    </source>
</evidence>
<dbReference type="PANTHER" id="PTHR36923">
    <property type="entry name" value="FERREDOXIN"/>
    <property type="match status" value="1"/>
</dbReference>
<comment type="caution">
    <text evidence="8">The sequence shown here is derived from an EMBL/GenBank/DDBJ whole genome shotgun (WGS) entry which is preliminary data.</text>
</comment>
<keyword evidence="2 6" id="KW-0479">Metal-binding</keyword>
<sequence length="67" mass="7135">MAKKVTIDPELCVGDAICVDMVPDVFEMGDDGLAHVKPGMEMTGDRKDVQEAAEECPAGAIIIEDVD</sequence>
<dbReference type="InterPro" id="IPR051269">
    <property type="entry name" value="Fe-S_cluster_ET"/>
</dbReference>
<keyword evidence="1 6" id="KW-0813">Transport</keyword>
<name>A0A7C0X9N2_UNCW3</name>
<evidence type="ECO:0000256" key="3">
    <source>
        <dbReference type="ARBA" id="ARBA00022982"/>
    </source>
</evidence>
<gene>
    <name evidence="8" type="ORF">ENG67_06950</name>
</gene>
<evidence type="ECO:0000256" key="6">
    <source>
        <dbReference type="RuleBase" id="RU368020"/>
    </source>
</evidence>
<dbReference type="PROSITE" id="PS51379">
    <property type="entry name" value="4FE4S_FER_2"/>
    <property type="match status" value="1"/>
</dbReference>
<keyword evidence="4 6" id="KW-0408">Iron</keyword>
<evidence type="ECO:0000256" key="1">
    <source>
        <dbReference type="ARBA" id="ARBA00022448"/>
    </source>
</evidence>
<dbReference type="Gene3D" id="3.30.70.20">
    <property type="match status" value="1"/>
</dbReference>
<organism evidence="8">
    <name type="scientific">candidate division WOR-3 bacterium</name>
    <dbReference type="NCBI Taxonomy" id="2052148"/>
    <lineage>
        <taxon>Bacteria</taxon>
        <taxon>Bacteria division WOR-3</taxon>
    </lineage>
</organism>
<dbReference type="EMBL" id="DRBW01000255">
    <property type="protein sequence ID" value="HDM90926.1"/>
    <property type="molecule type" value="Genomic_DNA"/>
</dbReference>
<reference evidence="8" key="1">
    <citation type="journal article" date="2020" name="mSystems">
        <title>Genome- and Community-Level Interaction Insights into Carbon Utilization and Element Cycling Functions of Hydrothermarchaeota in Hydrothermal Sediment.</title>
        <authorList>
            <person name="Zhou Z."/>
            <person name="Liu Y."/>
            <person name="Xu W."/>
            <person name="Pan J."/>
            <person name="Luo Z.H."/>
            <person name="Li M."/>
        </authorList>
    </citation>
    <scope>NUCLEOTIDE SEQUENCE [LARGE SCALE GENOMIC DNA]</scope>
    <source>
        <strain evidence="8">HyVt-237</strain>
    </source>
</reference>
<dbReference type="Proteomes" id="UP000885931">
    <property type="component" value="Unassembled WGS sequence"/>
</dbReference>
<dbReference type="PANTHER" id="PTHR36923:SF3">
    <property type="entry name" value="FERREDOXIN"/>
    <property type="match status" value="1"/>
</dbReference>
<protein>
    <recommendedName>
        <fullName evidence="6">Ferredoxin</fullName>
    </recommendedName>
</protein>
<evidence type="ECO:0000256" key="2">
    <source>
        <dbReference type="ARBA" id="ARBA00022723"/>
    </source>
</evidence>